<feature type="compositionally biased region" description="Basic and acidic residues" evidence="1">
    <location>
        <begin position="222"/>
        <end position="234"/>
    </location>
</feature>
<evidence type="ECO:0000256" key="1">
    <source>
        <dbReference type="SAM" id="MobiDB-lite"/>
    </source>
</evidence>
<feature type="region of interest" description="Disordered" evidence="1">
    <location>
        <begin position="45"/>
        <end position="69"/>
    </location>
</feature>
<feature type="compositionally biased region" description="Low complexity" evidence="1">
    <location>
        <begin position="357"/>
        <end position="366"/>
    </location>
</feature>
<dbReference type="EMBL" id="UZAL01026735">
    <property type="protein sequence ID" value="VDP25371.1"/>
    <property type="molecule type" value="Genomic_DNA"/>
</dbReference>
<feature type="compositionally biased region" description="Low complexity" evidence="1">
    <location>
        <begin position="203"/>
        <end position="218"/>
    </location>
</feature>
<reference evidence="2 3" key="1">
    <citation type="submission" date="2018-11" db="EMBL/GenBank/DDBJ databases">
        <authorList>
            <consortium name="Pathogen Informatics"/>
        </authorList>
    </citation>
    <scope>NUCLEOTIDE SEQUENCE [LARGE SCALE GENOMIC DNA]</scope>
    <source>
        <strain>Denwood</strain>
        <strain evidence="3">Zambia</strain>
    </source>
</reference>
<feature type="region of interest" description="Disordered" evidence="1">
    <location>
        <begin position="140"/>
        <end position="178"/>
    </location>
</feature>
<sequence>MKKKSFNKFLKVFHLIHRKKYHLNENEFVSEHPYGISSISPLPNGIFNKEGSMDGDDGDDEDEDDDNNEISSIFSIPTQRMQHNSLNSHQNKHDVIQYVLGDPQTMLNHLTKKIKQKIPQLSNKNIMDNTKTNEVSMEKLNNLTTPRQQHTTTTSTTSTSLNEKSIKGLSKKDLKPKHMDNVKANEVPLENLYNLTPPPPRPQQQHTTTTSSTSTSTSLNEKSIKGLSEKELKPKNMNNVKTNEASMEKLNSVTTPQQQQQHTSSSSSTFLNEKSIKGLSKKDLKPKHMDNVKTNEVSMENLTTPQQQQNTTTTATSSSSSSTCTSTSLNENSITKLSKKELKPKHNDKQQKDKSSTKTISSINKSNKSHKEIDEDKLKRKKTKQSNIHKQIINNELIDKTMIKSNKNDPIIQREHNTIELLDPINVKDNTIKQTDDLINKDLSIETIDTSIKNDLNIHEEQNTIELLDPIKSIESIHYPINITMATIDHINIPLETKNQYIENDFKGLKLLNNNILHYIDLIDNNHKQIDYIIEKENKDKQLEDNHDNNLDHNVYPITKKENGIQTDHESNVISMSNVDHSKEISSKQTHPIEKITRDYLDSNYKNKLRTIHNDQNRSIQKKDYTNCEQSKHESSSETFSSYPTYSSINHDDDKCESTQCYHNQPYHHHHHHHHHDHDHHHSMHHKCMLRDSTKSPRLYSCYCKHNEWNNQSKKLNTNQLKHQYGCYYGNSCKQDHFNKYRYSYLKRYLSPQMIKLLKKELKYKLPFRDRHYLNRNDQNEYCQCATSYLPSKEYDTSLMNLNQLTHSNIPSNSFNPIQQSSFMNNIVNPMNIPSWYSFNVPMIITQPRFIIRHIPIPMITPQCSTRTIQSMNSYPLSSINPYVYPNDITSNISQPIHYGLPYYQ</sequence>
<dbReference type="Proteomes" id="UP000269396">
    <property type="component" value="Unassembled WGS sequence"/>
</dbReference>
<evidence type="ECO:0000313" key="3">
    <source>
        <dbReference type="Proteomes" id="UP000269396"/>
    </source>
</evidence>
<feature type="compositionally biased region" description="Polar residues" evidence="1">
    <location>
        <begin position="236"/>
        <end position="253"/>
    </location>
</feature>
<keyword evidence="3" id="KW-1185">Reference proteome</keyword>
<feature type="compositionally biased region" description="Basic and acidic residues" evidence="1">
    <location>
        <begin position="274"/>
        <end position="293"/>
    </location>
</feature>
<dbReference type="AlphaFoldDB" id="A0A183NRU4"/>
<protein>
    <submittedName>
        <fullName evidence="2">Uncharacterized protein</fullName>
    </submittedName>
</protein>
<organism evidence="2 3">
    <name type="scientific">Schistosoma mattheei</name>
    <dbReference type="NCBI Taxonomy" id="31246"/>
    <lineage>
        <taxon>Eukaryota</taxon>
        <taxon>Metazoa</taxon>
        <taxon>Spiralia</taxon>
        <taxon>Lophotrochozoa</taxon>
        <taxon>Platyhelminthes</taxon>
        <taxon>Trematoda</taxon>
        <taxon>Digenea</taxon>
        <taxon>Strigeidida</taxon>
        <taxon>Schistosomatoidea</taxon>
        <taxon>Schistosomatidae</taxon>
        <taxon>Schistosoma</taxon>
    </lineage>
</organism>
<feature type="region of interest" description="Disordered" evidence="1">
    <location>
        <begin position="612"/>
        <end position="644"/>
    </location>
</feature>
<feature type="region of interest" description="Disordered" evidence="1">
    <location>
        <begin position="191"/>
        <end position="389"/>
    </location>
</feature>
<feature type="compositionally biased region" description="Polar residues" evidence="1">
    <location>
        <begin position="140"/>
        <end position="150"/>
    </location>
</feature>
<accession>A0A183NRU4</accession>
<gene>
    <name evidence="2" type="ORF">SMTD_LOCUS4830</name>
</gene>
<feature type="compositionally biased region" description="Basic and acidic residues" evidence="1">
    <location>
        <begin position="164"/>
        <end position="178"/>
    </location>
</feature>
<evidence type="ECO:0000313" key="2">
    <source>
        <dbReference type="EMBL" id="VDP25371.1"/>
    </source>
</evidence>
<feature type="compositionally biased region" description="Low complexity" evidence="1">
    <location>
        <begin position="303"/>
        <end position="328"/>
    </location>
</feature>
<feature type="compositionally biased region" description="Low complexity" evidence="1">
    <location>
        <begin position="151"/>
        <end position="160"/>
    </location>
</feature>
<proteinExistence type="predicted"/>
<name>A0A183NRU4_9TREM</name>
<feature type="compositionally biased region" description="Basic and acidic residues" evidence="1">
    <location>
        <begin position="369"/>
        <end position="378"/>
    </location>
</feature>
<feature type="compositionally biased region" description="Acidic residues" evidence="1">
    <location>
        <begin position="53"/>
        <end position="68"/>
    </location>
</feature>
<feature type="compositionally biased region" description="Basic and acidic residues" evidence="1">
    <location>
        <begin position="338"/>
        <end position="356"/>
    </location>
</feature>
<feature type="compositionally biased region" description="Low complexity" evidence="1">
    <location>
        <begin position="254"/>
        <end position="269"/>
    </location>
</feature>
<feature type="compositionally biased region" description="Basic and acidic residues" evidence="1">
    <location>
        <begin position="612"/>
        <end position="636"/>
    </location>
</feature>